<accession>A0AA86K0J9</accession>
<evidence type="ECO:0000313" key="1">
    <source>
        <dbReference type="EMBL" id="CAG9711543.1"/>
    </source>
</evidence>
<gene>
    <name evidence="1" type="ORF">CNEO_45378</name>
</gene>
<name>A0AA86K0J9_9CLOT</name>
<reference evidence="1" key="1">
    <citation type="submission" date="2021-10" db="EMBL/GenBank/DDBJ databases">
        <authorList>
            <person name="Mesa V."/>
        </authorList>
    </citation>
    <scope>NUCLEOTIDE SEQUENCE</scope>
    <source>
        <strain evidence="1">CC3_PB</strain>
    </source>
</reference>
<protein>
    <submittedName>
        <fullName evidence="1">Uncharacterized protein</fullName>
    </submittedName>
</protein>
<sequence>MLLFLLKEGGLMRKPILIKLDTVTNLSEALYSNIVYSEHIAN</sequence>
<comment type="caution">
    <text evidence="1">The sequence shown here is derived from an EMBL/GenBank/DDBJ whole genome shotgun (WGS) entry which is preliminary data.</text>
</comment>
<organism evidence="1 2">
    <name type="scientific">Clostridium neonatale</name>
    <dbReference type="NCBI Taxonomy" id="137838"/>
    <lineage>
        <taxon>Bacteria</taxon>
        <taxon>Bacillati</taxon>
        <taxon>Bacillota</taxon>
        <taxon>Clostridia</taxon>
        <taxon>Eubacteriales</taxon>
        <taxon>Clostridiaceae</taxon>
        <taxon>Clostridium</taxon>
    </lineage>
</organism>
<dbReference type="RefSeq" id="WP_342350644.1">
    <property type="nucleotide sequence ID" value="NZ_CAKJVE010000004.1"/>
</dbReference>
<dbReference type="EMBL" id="CAKJVE010000004">
    <property type="protein sequence ID" value="CAG9711543.1"/>
    <property type="molecule type" value="Genomic_DNA"/>
</dbReference>
<dbReference type="Proteomes" id="UP000789738">
    <property type="component" value="Unassembled WGS sequence"/>
</dbReference>
<proteinExistence type="predicted"/>
<evidence type="ECO:0000313" key="2">
    <source>
        <dbReference type="Proteomes" id="UP000789738"/>
    </source>
</evidence>
<dbReference type="AlphaFoldDB" id="A0AA86K0J9"/>